<comment type="subcellular location">
    <subcellularLocation>
        <location evidence="1">Nucleus</location>
    </subcellularLocation>
</comment>
<dbReference type="SMART" id="SM00592">
    <property type="entry name" value="BRK"/>
    <property type="match status" value="1"/>
</dbReference>
<dbReference type="eggNOG" id="ENOG502SFQP">
    <property type="taxonomic scope" value="Eukaryota"/>
</dbReference>
<dbReference type="HOGENOM" id="CLU_2576475_0_0_1"/>
<protein>
    <recommendedName>
        <fullName evidence="6">BRK domain-containing protein</fullName>
    </recommendedName>
</protein>
<dbReference type="EMBL" id="AMQM01000602">
    <property type="status" value="NOT_ANNOTATED_CDS"/>
    <property type="molecule type" value="Genomic_DNA"/>
</dbReference>
<sequence length="81" mass="9168">MVVSQRQKRRSRLDPSKIDVDNMDGSENVSVVDRLTGKKITGAKAPPIKHLQEWLVRNPTYDVDPKWSHIVAARVSTALIF</sequence>
<feature type="domain" description="BRK" evidence="6">
    <location>
        <begin position="24"/>
        <end position="68"/>
    </location>
</feature>
<feature type="region of interest" description="Disordered" evidence="5">
    <location>
        <begin position="1"/>
        <end position="21"/>
    </location>
</feature>
<organism evidence="8 9">
    <name type="scientific">Helobdella robusta</name>
    <name type="common">Californian leech</name>
    <dbReference type="NCBI Taxonomy" id="6412"/>
    <lineage>
        <taxon>Eukaryota</taxon>
        <taxon>Metazoa</taxon>
        <taxon>Spiralia</taxon>
        <taxon>Lophotrochozoa</taxon>
        <taxon>Annelida</taxon>
        <taxon>Clitellata</taxon>
        <taxon>Hirudinea</taxon>
        <taxon>Rhynchobdellida</taxon>
        <taxon>Glossiphoniidae</taxon>
        <taxon>Helobdella</taxon>
    </lineage>
</organism>
<keyword evidence="9" id="KW-1185">Reference proteome</keyword>
<dbReference type="PANTHER" id="PTHR46850:SF1">
    <property type="entry name" value="CHROMODOMAIN-HELICASE-DNA-BINDING PROTEIN 9"/>
    <property type="match status" value="1"/>
</dbReference>
<dbReference type="PANTHER" id="PTHR46850">
    <property type="entry name" value="CHROMODOMAIN-HELICASE-DNA-BINDING PROTEIN 9"/>
    <property type="match status" value="1"/>
</dbReference>
<dbReference type="InterPro" id="IPR006576">
    <property type="entry name" value="BRK_domain"/>
</dbReference>
<dbReference type="RefSeq" id="XP_009015677.1">
    <property type="nucleotide sequence ID" value="XM_009017429.1"/>
</dbReference>
<accession>T1FXV6</accession>
<name>T1FXV6_HELRO</name>
<keyword evidence="4" id="KW-0539">Nucleus</keyword>
<feature type="compositionally biased region" description="Basic residues" evidence="5">
    <location>
        <begin position="1"/>
        <end position="11"/>
    </location>
</feature>
<dbReference type="GeneID" id="20213654"/>
<dbReference type="InParanoid" id="T1FXV6"/>
<dbReference type="EnsemblMetazoa" id="HelroT64506">
    <property type="protein sequence ID" value="HelroP64506"/>
    <property type="gene ID" value="HelroG64506"/>
</dbReference>
<keyword evidence="3" id="KW-0804">Transcription</keyword>
<dbReference type="OrthoDB" id="5857104at2759"/>
<dbReference type="InterPro" id="IPR051493">
    <property type="entry name" value="CHD"/>
</dbReference>
<dbReference type="AlphaFoldDB" id="T1FXV6"/>
<dbReference type="Pfam" id="PF07533">
    <property type="entry name" value="BRK"/>
    <property type="match status" value="1"/>
</dbReference>
<dbReference type="GO" id="GO:0005634">
    <property type="term" value="C:nucleus"/>
    <property type="evidence" value="ECO:0007669"/>
    <property type="project" value="UniProtKB-SubCell"/>
</dbReference>
<evidence type="ECO:0000256" key="4">
    <source>
        <dbReference type="ARBA" id="ARBA00023242"/>
    </source>
</evidence>
<dbReference type="CTD" id="20213654"/>
<reference evidence="7 9" key="2">
    <citation type="journal article" date="2013" name="Nature">
        <title>Insights into bilaterian evolution from three spiralian genomes.</title>
        <authorList>
            <person name="Simakov O."/>
            <person name="Marletaz F."/>
            <person name="Cho S.J."/>
            <person name="Edsinger-Gonzales E."/>
            <person name="Havlak P."/>
            <person name="Hellsten U."/>
            <person name="Kuo D.H."/>
            <person name="Larsson T."/>
            <person name="Lv J."/>
            <person name="Arendt D."/>
            <person name="Savage R."/>
            <person name="Osoegawa K."/>
            <person name="de Jong P."/>
            <person name="Grimwood J."/>
            <person name="Chapman J.A."/>
            <person name="Shapiro H."/>
            <person name="Aerts A."/>
            <person name="Otillar R.P."/>
            <person name="Terry A.Y."/>
            <person name="Boore J.L."/>
            <person name="Grigoriev I.V."/>
            <person name="Lindberg D.R."/>
            <person name="Seaver E.C."/>
            <person name="Weisblat D.A."/>
            <person name="Putnam N.H."/>
            <person name="Rokhsar D.S."/>
        </authorList>
    </citation>
    <scope>NUCLEOTIDE SEQUENCE</scope>
</reference>
<evidence type="ECO:0000313" key="7">
    <source>
        <dbReference type="EMBL" id="ESO06309.1"/>
    </source>
</evidence>
<evidence type="ECO:0000256" key="3">
    <source>
        <dbReference type="ARBA" id="ARBA00023163"/>
    </source>
</evidence>
<evidence type="ECO:0000259" key="6">
    <source>
        <dbReference type="SMART" id="SM00592"/>
    </source>
</evidence>
<dbReference type="STRING" id="6412.T1FXV6"/>
<evidence type="ECO:0000256" key="1">
    <source>
        <dbReference type="ARBA" id="ARBA00004123"/>
    </source>
</evidence>
<keyword evidence="2" id="KW-0805">Transcription regulation</keyword>
<dbReference type="KEGG" id="hro:HELRODRAFT_64506"/>
<proteinExistence type="predicted"/>
<dbReference type="SUPFAM" id="SSF160481">
    <property type="entry name" value="BRK domain-like"/>
    <property type="match status" value="1"/>
</dbReference>
<evidence type="ECO:0000313" key="8">
    <source>
        <dbReference type="EnsemblMetazoa" id="HelroP64506"/>
    </source>
</evidence>
<evidence type="ECO:0000256" key="2">
    <source>
        <dbReference type="ARBA" id="ARBA00023015"/>
    </source>
</evidence>
<reference evidence="8" key="3">
    <citation type="submission" date="2015-06" db="UniProtKB">
        <authorList>
            <consortium name="EnsemblMetazoa"/>
        </authorList>
    </citation>
    <scope>IDENTIFICATION</scope>
</reference>
<reference evidence="9" key="1">
    <citation type="submission" date="2012-12" db="EMBL/GenBank/DDBJ databases">
        <authorList>
            <person name="Hellsten U."/>
            <person name="Grimwood J."/>
            <person name="Chapman J.A."/>
            <person name="Shapiro H."/>
            <person name="Aerts A."/>
            <person name="Otillar R.P."/>
            <person name="Terry A.Y."/>
            <person name="Boore J.L."/>
            <person name="Simakov O."/>
            <person name="Marletaz F."/>
            <person name="Cho S.-J."/>
            <person name="Edsinger-Gonzales E."/>
            <person name="Havlak P."/>
            <person name="Kuo D.-H."/>
            <person name="Larsson T."/>
            <person name="Lv J."/>
            <person name="Arendt D."/>
            <person name="Savage R."/>
            <person name="Osoegawa K."/>
            <person name="de Jong P."/>
            <person name="Lindberg D.R."/>
            <person name="Seaver E.C."/>
            <person name="Weisblat D.A."/>
            <person name="Putnam N.H."/>
            <person name="Grigoriev I.V."/>
            <person name="Rokhsar D.S."/>
        </authorList>
    </citation>
    <scope>NUCLEOTIDE SEQUENCE</scope>
</reference>
<evidence type="ECO:0000313" key="9">
    <source>
        <dbReference type="Proteomes" id="UP000015101"/>
    </source>
</evidence>
<dbReference type="InterPro" id="IPR037259">
    <property type="entry name" value="BRK_sf"/>
</dbReference>
<dbReference type="Gene3D" id="3.40.5.120">
    <property type="match status" value="1"/>
</dbReference>
<gene>
    <name evidence="8" type="primary">20213654</name>
    <name evidence="7" type="ORF">HELRODRAFT_64506</name>
</gene>
<evidence type="ECO:0000256" key="5">
    <source>
        <dbReference type="SAM" id="MobiDB-lite"/>
    </source>
</evidence>
<dbReference type="EMBL" id="KB096324">
    <property type="protein sequence ID" value="ESO06309.1"/>
    <property type="molecule type" value="Genomic_DNA"/>
</dbReference>
<dbReference type="Proteomes" id="UP000015101">
    <property type="component" value="Unassembled WGS sequence"/>
</dbReference>